<comment type="caution">
    <text evidence="2">The sequence shown here is derived from an EMBL/GenBank/DDBJ whole genome shotgun (WGS) entry which is preliminary data.</text>
</comment>
<reference evidence="2" key="1">
    <citation type="submission" date="2023-06" db="EMBL/GenBank/DDBJ databases">
        <title>Genome-scale phylogeny and comparative genomics of the fungal order Sordariales.</title>
        <authorList>
            <consortium name="Lawrence Berkeley National Laboratory"/>
            <person name="Hensen N."/>
            <person name="Bonometti L."/>
            <person name="Westerberg I."/>
            <person name="Brannstrom I.O."/>
            <person name="Guillou S."/>
            <person name="Cros-Aarteil S."/>
            <person name="Calhoun S."/>
            <person name="Haridas S."/>
            <person name="Kuo A."/>
            <person name="Mondo S."/>
            <person name="Pangilinan J."/>
            <person name="Riley R."/>
            <person name="Labutti K."/>
            <person name="Andreopoulos B."/>
            <person name="Lipzen A."/>
            <person name="Chen C."/>
            <person name="Yanf M."/>
            <person name="Daum C."/>
            <person name="Ng V."/>
            <person name="Clum A."/>
            <person name="Steindorff A."/>
            <person name="Ohm R."/>
            <person name="Martin F."/>
            <person name="Silar P."/>
            <person name="Natvig D."/>
            <person name="Lalanne C."/>
            <person name="Gautier V."/>
            <person name="Ament-Velasquez S.L."/>
            <person name="Kruys A."/>
            <person name="Hutchinson M.I."/>
            <person name="Powell A.J."/>
            <person name="Barry K."/>
            <person name="Miller A.N."/>
            <person name="Grigoriev I.V."/>
            <person name="Debuchy R."/>
            <person name="Gladieux P."/>
            <person name="Thoren M.H."/>
            <person name="Johannesson H."/>
        </authorList>
    </citation>
    <scope>NUCLEOTIDE SEQUENCE</scope>
    <source>
        <strain evidence="2">PSN4</strain>
    </source>
</reference>
<feature type="region of interest" description="Disordered" evidence="1">
    <location>
        <begin position="284"/>
        <end position="320"/>
    </location>
</feature>
<dbReference type="GO" id="GO:0015937">
    <property type="term" value="P:coenzyme A biosynthetic process"/>
    <property type="evidence" value="ECO:0007669"/>
    <property type="project" value="UniProtKB-ARBA"/>
</dbReference>
<feature type="compositionally biased region" description="Polar residues" evidence="1">
    <location>
        <begin position="1"/>
        <end position="13"/>
    </location>
</feature>
<dbReference type="Proteomes" id="UP001239445">
    <property type="component" value="Unassembled WGS sequence"/>
</dbReference>
<evidence type="ECO:0000313" key="2">
    <source>
        <dbReference type="EMBL" id="KAK1758445.1"/>
    </source>
</evidence>
<feature type="region of interest" description="Disordered" evidence="1">
    <location>
        <begin position="419"/>
        <end position="439"/>
    </location>
</feature>
<evidence type="ECO:0000313" key="3">
    <source>
        <dbReference type="Proteomes" id="UP001239445"/>
    </source>
</evidence>
<feature type="region of interest" description="Disordered" evidence="1">
    <location>
        <begin position="1"/>
        <end position="88"/>
    </location>
</feature>
<dbReference type="SUPFAM" id="SSF102645">
    <property type="entry name" value="CoaB-like"/>
    <property type="match status" value="1"/>
</dbReference>
<organism evidence="2 3">
    <name type="scientific">Echria macrotheca</name>
    <dbReference type="NCBI Taxonomy" id="438768"/>
    <lineage>
        <taxon>Eukaryota</taxon>
        <taxon>Fungi</taxon>
        <taxon>Dikarya</taxon>
        <taxon>Ascomycota</taxon>
        <taxon>Pezizomycotina</taxon>
        <taxon>Sordariomycetes</taxon>
        <taxon>Sordariomycetidae</taxon>
        <taxon>Sordariales</taxon>
        <taxon>Schizotheciaceae</taxon>
        <taxon>Echria</taxon>
    </lineage>
</organism>
<dbReference type="GO" id="GO:0003824">
    <property type="term" value="F:catalytic activity"/>
    <property type="evidence" value="ECO:0007669"/>
    <property type="project" value="UniProtKB-ARBA"/>
</dbReference>
<proteinExistence type="predicted"/>
<evidence type="ECO:0008006" key="4">
    <source>
        <dbReference type="Google" id="ProtNLM"/>
    </source>
</evidence>
<protein>
    <recommendedName>
        <fullName evidence="4">Phosphopantothenate-cysteine ligase</fullName>
    </recommendedName>
</protein>
<gene>
    <name evidence="2" type="ORF">QBC47DRAFT_374716</name>
</gene>
<dbReference type="AlphaFoldDB" id="A0AAJ0FES1"/>
<name>A0AAJ0FES1_9PEZI</name>
<feature type="compositionally biased region" description="Basic and acidic residues" evidence="1">
    <location>
        <begin position="419"/>
        <end position="435"/>
    </location>
</feature>
<evidence type="ECO:0000256" key="1">
    <source>
        <dbReference type="SAM" id="MobiDB-lite"/>
    </source>
</evidence>
<dbReference type="EMBL" id="MU839829">
    <property type="protein sequence ID" value="KAK1758445.1"/>
    <property type="molecule type" value="Genomic_DNA"/>
</dbReference>
<keyword evidence="3" id="KW-1185">Reference proteome</keyword>
<accession>A0AAJ0FES1</accession>
<dbReference type="Gene3D" id="3.40.50.10300">
    <property type="entry name" value="CoaB-like"/>
    <property type="match status" value="1"/>
</dbReference>
<feature type="compositionally biased region" description="Low complexity" evidence="1">
    <location>
        <begin position="43"/>
        <end position="70"/>
    </location>
</feature>
<dbReference type="PANTHER" id="PTHR12290">
    <property type="entry name" value="CORNICHON-RELATED"/>
    <property type="match status" value="1"/>
</dbReference>
<dbReference type="InterPro" id="IPR035929">
    <property type="entry name" value="CoaB-like_sf"/>
</dbReference>
<sequence length="468" mass="52483">MAPQTTSNHSLPSSRGYHLQPEPAHSSLTLTFNLGAPDEESYRISSSSDSSSDYAGSDSERSSTPSSRTSNNTARMMDSIPTEVPPANLHDMAEDHYFNANAPPKHLDEHVRLAREFIDYHAAAGRRLVLVTSGGTTVPLEKQTVRFIDNFSAGTRGATSAEYFLEAGYAVLFLHRQFSLLPFSRHYSHATDCFLDFLREGPDGSVVARDEDAAKMLHVLRKYRDARDRHMLLVLPFVSISDYLHELRSISRLMAPLGPQGLLYLAAAVSDFFVPPDRMSEHKIQSTDAADSVTKNKKDGNGNTTEDEETFDNFDSSPRVPRSKRLVVDLDPVPKFLKNLVEGWSPQGMIVSFKLETDPNILVHKARYSLDRYQHHLVIGNLLSTRKWEVVFVAPGMPDRWIRIPTPTSEQETPATLLVKEETEKDEPLDPKSLPEGEPDVEIEGLIIPAVKELHSKYIEDFGKREKK</sequence>